<feature type="transmembrane region" description="Helical" evidence="8">
    <location>
        <begin position="20"/>
        <end position="51"/>
    </location>
</feature>
<dbReference type="OrthoDB" id="9800498at2"/>
<dbReference type="AlphaFoldDB" id="A0A2T0W9D2"/>
<evidence type="ECO:0000313" key="9">
    <source>
        <dbReference type="EMBL" id="PRY83322.1"/>
    </source>
</evidence>
<keyword evidence="10" id="KW-1185">Reference proteome</keyword>
<organism evidence="9 10">
    <name type="scientific">Alkalibacterium olivapovliticus</name>
    <dbReference type="NCBI Taxonomy" id="99907"/>
    <lineage>
        <taxon>Bacteria</taxon>
        <taxon>Bacillati</taxon>
        <taxon>Bacillota</taxon>
        <taxon>Bacilli</taxon>
        <taxon>Lactobacillales</taxon>
        <taxon>Carnobacteriaceae</taxon>
        <taxon>Alkalibacterium</taxon>
    </lineage>
</organism>
<keyword evidence="6 8" id="KW-1133">Transmembrane helix</keyword>
<comment type="similarity">
    <text evidence="2">Belongs to the CPA3 antiporters (TC 2.A.63) subunit E family.</text>
</comment>
<dbReference type="GO" id="GO:0015297">
    <property type="term" value="F:antiporter activity"/>
    <property type="evidence" value="ECO:0007669"/>
    <property type="project" value="UniProtKB-KW"/>
</dbReference>
<reference evidence="9 10" key="1">
    <citation type="submission" date="2018-03" db="EMBL/GenBank/DDBJ databases">
        <title>Genomic Encyclopedia of Archaeal and Bacterial Type Strains, Phase II (KMG-II): from individual species to whole genera.</title>
        <authorList>
            <person name="Goeker M."/>
        </authorList>
    </citation>
    <scope>NUCLEOTIDE SEQUENCE [LARGE SCALE GENOMIC DNA]</scope>
    <source>
        <strain evidence="9 10">DSM 13175</strain>
    </source>
</reference>
<dbReference type="GO" id="GO:0008324">
    <property type="term" value="F:monoatomic cation transmembrane transporter activity"/>
    <property type="evidence" value="ECO:0007669"/>
    <property type="project" value="InterPro"/>
</dbReference>
<keyword evidence="5 8" id="KW-0812">Transmembrane</keyword>
<evidence type="ECO:0000256" key="2">
    <source>
        <dbReference type="ARBA" id="ARBA00006228"/>
    </source>
</evidence>
<evidence type="ECO:0000256" key="8">
    <source>
        <dbReference type="SAM" id="Phobius"/>
    </source>
</evidence>
<accession>A0A2T0W9D2</accession>
<comment type="caution">
    <text evidence="9">The sequence shown here is derived from an EMBL/GenBank/DDBJ whole genome shotgun (WGS) entry which is preliminary data.</text>
</comment>
<proteinExistence type="inferred from homology"/>
<dbReference type="Proteomes" id="UP000238205">
    <property type="component" value="Unassembled WGS sequence"/>
</dbReference>
<evidence type="ECO:0000256" key="3">
    <source>
        <dbReference type="ARBA" id="ARBA00022449"/>
    </source>
</evidence>
<dbReference type="RefSeq" id="WP_106191855.1">
    <property type="nucleotide sequence ID" value="NZ_PVTO01000005.1"/>
</dbReference>
<evidence type="ECO:0000256" key="6">
    <source>
        <dbReference type="ARBA" id="ARBA00022989"/>
    </source>
</evidence>
<protein>
    <submittedName>
        <fullName evidence="9">Multicomponent Na+:H+ antiporter subunit E</fullName>
    </submittedName>
</protein>
<dbReference type="GO" id="GO:0005886">
    <property type="term" value="C:plasma membrane"/>
    <property type="evidence" value="ECO:0007669"/>
    <property type="project" value="UniProtKB-SubCell"/>
</dbReference>
<dbReference type="InterPro" id="IPR002758">
    <property type="entry name" value="Cation_antiport_E"/>
</dbReference>
<keyword evidence="3" id="KW-0050">Antiport</keyword>
<gene>
    <name evidence="9" type="ORF">CLV38_105103</name>
</gene>
<sequence>MKTYMNALWEDIVDNKEILILLSLVWLILFEELTIFTVVSGIISSVVVLVFTDRFLLKGNYEHSYMIGLGTLAKYAFRLFVEIFLAGMDVIPNIITGKADVQIITCETILTDELLIDILANSITLTPGTVTVEKKGSTLQVLALNAPAIDEDPRAVIPLKLEDILLRYEKSLGGEKA</sequence>
<dbReference type="PANTHER" id="PTHR34584">
    <property type="entry name" value="NA(+)/H(+) ANTIPORTER SUBUNIT E1"/>
    <property type="match status" value="1"/>
</dbReference>
<dbReference type="PANTHER" id="PTHR34584:SF1">
    <property type="entry name" value="NA(+)_H(+) ANTIPORTER SUBUNIT E1"/>
    <property type="match status" value="1"/>
</dbReference>
<dbReference type="EMBL" id="PVTO01000005">
    <property type="protein sequence ID" value="PRY83322.1"/>
    <property type="molecule type" value="Genomic_DNA"/>
</dbReference>
<keyword evidence="3" id="KW-0813">Transport</keyword>
<evidence type="ECO:0000256" key="7">
    <source>
        <dbReference type="ARBA" id="ARBA00023136"/>
    </source>
</evidence>
<evidence type="ECO:0000313" key="10">
    <source>
        <dbReference type="Proteomes" id="UP000238205"/>
    </source>
</evidence>
<comment type="subcellular location">
    <subcellularLocation>
        <location evidence="1">Cell membrane</location>
        <topology evidence="1">Multi-pass membrane protein</topology>
    </subcellularLocation>
</comment>
<name>A0A2T0W9D2_9LACT</name>
<keyword evidence="7 8" id="KW-0472">Membrane</keyword>
<evidence type="ECO:0000256" key="4">
    <source>
        <dbReference type="ARBA" id="ARBA00022475"/>
    </source>
</evidence>
<evidence type="ECO:0000256" key="1">
    <source>
        <dbReference type="ARBA" id="ARBA00004651"/>
    </source>
</evidence>
<keyword evidence="4" id="KW-1003">Cell membrane</keyword>
<evidence type="ECO:0000256" key="5">
    <source>
        <dbReference type="ARBA" id="ARBA00022692"/>
    </source>
</evidence>
<dbReference type="Pfam" id="PF01899">
    <property type="entry name" value="MNHE"/>
    <property type="match status" value="1"/>
</dbReference>